<dbReference type="InterPro" id="IPR010921">
    <property type="entry name" value="Trp_repressor/repl_initiator"/>
</dbReference>
<keyword evidence="1" id="KW-0175">Coiled coil</keyword>
<proteinExistence type="predicted"/>
<protein>
    <submittedName>
        <fullName evidence="2">Uncharacterized protein</fullName>
    </submittedName>
</protein>
<evidence type="ECO:0000313" key="2">
    <source>
        <dbReference type="EMBL" id="RLE07372.1"/>
    </source>
</evidence>
<dbReference type="AlphaFoldDB" id="A0A662CZH0"/>
<dbReference type="Proteomes" id="UP000277457">
    <property type="component" value="Unassembled WGS sequence"/>
</dbReference>
<evidence type="ECO:0000313" key="3">
    <source>
        <dbReference type="Proteomes" id="UP000277457"/>
    </source>
</evidence>
<evidence type="ECO:0000256" key="1">
    <source>
        <dbReference type="SAM" id="Coils"/>
    </source>
</evidence>
<dbReference type="EMBL" id="QMPY01000099">
    <property type="protein sequence ID" value="RLE07372.1"/>
    <property type="molecule type" value="Genomic_DNA"/>
</dbReference>
<dbReference type="SUPFAM" id="SSF48295">
    <property type="entry name" value="TrpR-like"/>
    <property type="match status" value="1"/>
</dbReference>
<feature type="coiled-coil region" evidence="1">
    <location>
        <begin position="78"/>
        <end position="105"/>
    </location>
</feature>
<organism evidence="2 3">
    <name type="scientific">Aerophobetes bacterium</name>
    <dbReference type="NCBI Taxonomy" id="2030807"/>
    <lineage>
        <taxon>Bacteria</taxon>
        <taxon>Candidatus Aerophobota</taxon>
    </lineage>
</organism>
<reference evidence="2 3" key="1">
    <citation type="submission" date="2018-06" db="EMBL/GenBank/DDBJ databases">
        <title>Extensive metabolic versatility and redundancy in microbially diverse, dynamic hydrothermal sediments.</title>
        <authorList>
            <person name="Dombrowski N."/>
            <person name="Teske A."/>
            <person name="Baker B.J."/>
        </authorList>
    </citation>
    <scope>NUCLEOTIDE SEQUENCE [LARGE SCALE GENOMIC DNA]</scope>
    <source>
        <strain evidence="2">B7_G13</strain>
    </source>
</reference>
<accession>A0A662CZH0</accession>
<sequence length="149" mass="17147">MRTGKTIVQAKNFPIEAKIRVACEVLIGREIRSVAERHRISRQAVYLWTKKAREALFEALKPGKNGCKPKVSEVNLVIKRQEKTISRLNQLLLKAEDEIARLTKALKDREPAKPQNVLNVGARRYTKMALTKENQRLFLLIVQEIKTMD</sequence>
<comment type="caution">
    <text evidence="2">The sequence shown here is derived from an EMBL/GenBank/DDBJ whole genome shotgun (WGS) entry which is preliminary data.</text>
</comment>
<name>A0A662CZH0_UNCAE</name>
<gene>
    <name evidence="2" type="ORF">DRZ78_03110</name>
</gene>
<dbReference type="GO" id="GO:0043565">
    <property type="term" value="F:sequence-specific DNA binding"/>
    <property type="evidence" value="ECO:0007669"/>
    <property type="project" value="InterPro"/>
</dbReference>